<evidence type="ECO:0000313" key="10">
    <source>
        <dbReference type="EMBL" id="KAJ6638142.1"/>
    </source>
</evidence>
<name>A0A9Q0MWZ6_9DIPT</name>
<proteinExistence type="predicted"/>
<dbReference type="SUPFAM" id="SSF53098">
    <property type="entry name" value="Ribonuclease H-like"/>
    <property type="match status" value="1"/>
</dbReference>
<keyword evidence="7" id="KW-0539">Nucleus</keyword>
<dbReference type="Pfam" id="PF02892">
    <property type="entry name" value="zf-BED"/>
    <property type="match status" value="1"/>
</dbReference>
<dbReference type="OrthoDB" id="2438421at2759"/>
<evidence type="ECO:0000256" key="1">
    <source>
        <dbReference type="ARBA" id="ARBA00004123"/>
    </source>
</evidence>
<keyword evidence="5" id="KW-0805">Transcription regulation</keyword>
<evidence type="ECO:0000256" key="3">
    <source>
        <dbReference type="ARBA" id="ARBA00022771"/>
    </source>
</evidence>
<dbReference type="GO" id="GO:0003677">
    <property type="term" value="F:DNA binding"/>
    <property type="evidence" value="ECO:0007669"/>
    <property type="project" value="InterPro"/>
</dbReference>
<comment type="caution">
    <text evidence="10">The sequence shown here is derived from an EMBL/GenBank/DDBJ whole genome shotgun (WGS) entry which is preliminary data.</text>
</comment>
<dbReference type="InterPro" id="IPR052035">
    <property type="entry name" value="ZnF_BED_domain_contain"/>
</dbReference>
<evidence type="ECO:0000259" key="9">
    <source>
        <dbReference type="PROSITE" id="PS50808"/>
    </source>
</evidence>
<dbReference type="InterPro" id="IPR012337">
    <property type="entry name" value="RNaseH-like_sf"/>
</dbReference>
<dbReference type="SUPFAM" id="SSF57667">
    <property type="entry name" value="beta-beta-alpha zinc fingers"/>
    <property type="match status" value="1"/>
</dbReference>
<keyword evidence="6" id="KW-0804">Transcription</keyword>
<evidence type="ECO:0000256" key="5">
    <source>
        <dbReference type="ARBA" id="ARBA00023015"/>
    </source>
</evidence>
<dbReference type="PROSITE" id="PS50808">
    <property type="entry name" value="ZF_BED"/>
    <property type="match status" value="1"/>
</dbReference>
<evidence type="ECO:0000256" key="2">
    <source>
        <dbReference type="ARBA" id="ARBA00022723"/>
    </source>
</evidence>
<dbReference type="PANTHER" id="PTHR46481:SF10">
    <property type="entry name" value="ZINC FINGER BED DOMAIN-CONTAINING PROTEIN 39"/>
    <property type="match status" value="1"/>
</dbReference>
<dbReference type="GO" id="GO:0009791">
    <property type="term" value="P:post-embryonic development"/>
    <property type="evidence" value="ECO:0007669"/>
    <property type="project" value="UniProtKB-ARBA"/>
</dbReference>
<comment type="subcellular location">
    <subcellularLocation>
        <location evidence="1">Nucleus</location>
    </subcellularLocation>
</comment>
<evidence type="ECO:0000256" key="7">
    <source>
        <dbReference type="ARBA" id="ARBA00023242"/>
    </source>
</evidence>
<keyword evidence="11" id="KW-1185">Reference proteome</keyword>
<evidence type="ECO:0000256" key="6">
    <source>
        <dbReference type="ARBA" id="ARBA00023163"/>
    </source>
</evidence>
<accession>A0A9Q0MWZ6</accession>
<dbReference type="AlphaFoldDB" id="A0A9Q0MWZ6"/>
<evidence type="ECO:0000256" key="8">
    <source>
        <dbReference type="PROSITE-ProRule" id="PRU00027"/>
    </source>
</evidence>
<dbReference type="Proteomes" id="UP001151699">
    <property type="component" value="Chromosome X"/>
</dbReference>
<keyword evidence="3 8" id="KW-0863">Zinc-finger</keyword>
<dbReference type="PANTHER" id="PTHR46481">
    <property type="entry name" value="ZINC FINGER BED DOMAIN-CONTAINING PROTEIN 4"/>
    <property type="match status" value="1"/>
</dbReference>
<sequence length="338" mass="38722">MNEDNNKDTAATDGCNVIGAEDDVVVIASTSNGPAKKRKRYSTVWNHFDTSNDDTDEWANCKYCGKRYPLSGKTNGSTSNMIRHLKHTHPDVETRTVSEEIEIIEFSQERYREALIKYIVVCNQPFTEVEQQAFLDMIHILNPAAITISSSTVKRDIMKKFEEKVRNMVAHLKNVPGKISFTIDAWTSKNVLPFMAIRAHWINSNWVYETVLLDFVYIEGSHDGKNFCSIFVQCLERFEIRLCKVLALTMDNVDSNNTLMDFLRLHGIKTGVCISAEENRVRCMLHILNLIVQDILAFLKIPLNYEADVVIEQDDQDKEKIEFGDKDEKEVDVSNLKT</sequence>
<gene>
    <name evidence="10" type="primary">TRA1_33</name>
    <name evidence="10" type="ORF">Bhyg_10875</name>
</gene>
<feature type="domain" description="BED-type" evidence="9">
    <location>
        <begin position="39"/>
        <end position="96"/>
    </location>
</feature>
<dbReference type="GO" id="GO:0008270">
    <property type="term" value="F:zinc ion binding"/>
    <property type="evidence" value="ECO:0007669"/>
    <property type="project" value="UniProtKB-KW"/>
</dbReference>
<reference evidence="10" key="1">
    <citation type="submission" date="2022-07" db="EMBL/GenBank/DDBJ databases">
        <authorList>
            <person name="Trinca V."/>
            <person name="Uliana J.V.C."/>
            <person name="Torres T.T."/>
            <person name="Ward R.J."/>
            <person name="Monesi N."/>
        </authorList>
    </citation>
    <scope>NUCLEOTIDE SEQUENCE</scope>
    <source>
        <strain evidence="10">HSMRA1968</strain>
        <tissue evidence="10">Whole embryos</tissue>
    </source>
</reference>
<keyword evidence="4" id="KW-0862">Zinc</keyword>
<protein>
    <submittedName>
        <fullName evidence="10">AC transposase</fullName>
    </submittedName>
</protein>
<dbReference type="EMBL" id="WJQU01000003">
    <property type="protein sequence ID" value="KAJ6638142.1"/>
    <property type="molecule type" value="Genomic_DNA"/>
</dbReference>
<dbReference type="SMART" id="SM00614">
    <property type="entry name" value="ZnF_BED"/>
    <property type="match status" value="1"/>
</dbReference>
<evidence type="ECO:0000313" key="11">
    <source>
        <dbReference type="Proteomes" id="UP001151699"/>
    </source>
</evidence>
<dbReference type="SUPFAM" id="SSF140996">
    <property type="entry name" value="Hermes dimerisation domain"/>
    <property type="match status" value="1"/>
</dbReference>
<dbReference type="InterPro" id="IPR003656">
    <property type="entry name" value="Znf_BED"/>
</dbReference>
<dbReference type="GO" id="GO:0005634">
    <property type="term" value="C:nucleus"/>
    <property type="evidence" value="ECO:0007669"/>
    <property type="project" value="UniProtKB-SubCell"/>
</dbReference>
<evidence type="ECO:0000256" key="4">
    <source>
        <dbReference type="ARBA" id="ARBA00022833"/>
    </source>
</evidence>
<dbReference type="InterPro" id="IPR036236">
    <property type="entry name" value="Znf_C2H2_sf"/>
</dbReference>
<keyword evidence="2" id="KW-0479">Metal-binding</keyword>
<organism evidence="10 11">
    <name type="scientific">Pseudolycoriella hygida</name>
    <dbReference type="NCBI Taxonomy" id="35572"/>
    <lineage>
        <taxon>Eukaryota</taxon>
        <taxon>Metazoa</taxon>
        <taxon>Ecdysozoa</taxon>
        <taxon>Arthropoda</taxon>
        <taxon>Hexapoda</taxon>
        <taxon>Insecta</taxon>
        <taxon>Pterygota</taxon>
        <taxon>Neoptera</taxon>
        <taxon>Endopterygota</taxon>
        <taxon>Diptera</taxon>
        <taxon>Nematocera</taxon>
        <taxon>Sciaroidea</taxon>
        <taxon>Sciaridae</taxon>
        <taxon>Pseudolycoriella</taxon>
    </lineage>
</organism>